<dbReference type="AlphaFoldDB" id="X8DIB0"/>
<comment type="caution">
    <text evidence="1">The sequence shown here is derived from an EMBL/GenBank/DDBJ whole genome shotgun (WGS) entry which is preliminary data.</text>
</comment>
<proteinExistence type="predicted"/>
<name>X8DIB0_9MYCO</name>
<protein>
    <submittedName>
        <fullName evidence="1">Uncharacterized protein</fullName>
    </submittedName>
</protein>
<evidence type="ECO:0000313" key="1">
    <source>
        <dbReference type="EMBL" id="EUA67766.1"/>
    </source>
</evidence>
<accession>X8DIB0</accession>
<dbReference type="EMBL" id="JAOJ01000003">
    <property type="protein sequence ID" value="EUA67766.1"/>
    <property type="molecule type" value="Genomic_DNA"/>
</dbReference>
<reference evidence="1 2" key="1">
    <citation type="submission" date="2013-12" db="EMBL/GenBank/DDBJ databases">
        <authorList>
            <person name="Zelazny A."/>
            <person name="Olivier K."/>
            <person name="Holland S."/>
            <person name="Lenaerts A."/>
            <person name="Ordway D."/>
            <person name="DeGroote M.A."/>
            <person name="Parker T."/>
            <person name="Sizemore C."/>
            <person name="Tallon L.J."/>
            <person name="Sadzewicz L.K."/>
            <person name="Sengamalay N."/>
            <person name="Fraser C.M."/>
            <person name="Hine E."/>
            <person name="Shefchek K.A."/>
            <person name="Das S.P."/>
            <person name="Tettelin H."/>
        </authorList>
    </citation>
    <scope>NUCLEOTIDE SEQUENCE [LARGE SCALE GENOMIC DNA]</scope>
    <source>
        <strain evidence="1 2">1513</strain>
    </source>
</reference>
<evidence type="ECO:0000313" key="2">
    <source>
        <dbReference type="Proteomes" id="UP000023351"/>
    </source>
</evidence>
<sequence length="81" mass="8839">MWLPETANPRRVHQTQTAFEYGAGHFDLHPEDLAPLRLWCPFEILPDIGHRNRDDLGLTGKPAAVVLFAGATTSAADGCSP</sequence>
<organism evidence="1 2">
    <name type="scientific">Mycobacteroides abscessus subsp. bolletii 1513</name>
    <dbReference type="NCBI Taxonomy" id="1299321"/>
    <lineage>
        <taxon>Bacteria</taxon>
        <taxon>Bacillati</taxon>
        <taxon>Actinomycetota</taxon>
        <taxon>Actinomycetes</taxon>
        <taxon>Mycobacteriales</taxon>
        <taxon>Mycobacteriaceae</taxon>
        <taxon>Mycobacteroides</taxon>
        <taxon>Mycobacteroides abscessus</taxon>
    </lineage>
</organism>
<dbReference type="Proteomes" id="UP000023351">
    <property type="component" value="Unassembled WGS sequence"/>
</dbReference>
<gene>
    <name evidence="1" type="ORF">I540_5136</name>
</gene>